<reference evidence="1 2" key="1">
    <citation type="journal article" date="2019" name="Int. J. Syst. Evol. Microbiol.">
        <title>The Global Catalogue of Microorganisms (GCM) 10K type strain sequencing project: providing services to taxonomists for standard genome sequencing and annotation.</title>
        <authorList>
            <consortium name="The Broad Institute Genomics Platform"/>
            <consortium name="The Broad Institute Genome Sequencing Center for Infectious Disease"/>
            <person name="Wu L."/>
            <person name="Ma J."/>
        </authorList>
    </citation>
    <scope>NUCLEOTIDE SEQUENCE [LARGE SCALE GENOMIC DNA]</scope>
    <source>
        <strain evidence="1 2">JCM 11813</strain>
    </source>
</reference>
<dbReference type="Proteomes" id="UP001499979">
    <property type="component" value="Unassembled WGS sequence"/>
</dbReference>
<keyword evidence="2" id="KW-1185">Reference proteome</keyword>
<evidence type="ECO:0000313" key="2">
    <source>
        <dbReference type="Proteomes" id="UP001499979"/>
    </source>
</evidence>
<dbReference type="RefSeq" id="WP_343907180.1">
    <property type="nucleotide sequence ID" value="NZ_BAAAJE010000006.1"/>
</dbReference>
<evidence type="ECO:0000313" key="1">
    <source>
        <dbReference type="EMBL" id="GAA1138783.1"/>
    </source>
</evidence>
<sequence>MPNQPATPAIVFRAPDELRDALQRIADDRGETLSAVVRRACSEYVRRYPLDES</sequence>
<proteinExistence type="predicted"/>
<dbReference type="InterPro" id="IPR010985">
    <property type="entry name" value="Ribbon_hlx_hlx"/>
</dbReference>
<dbReference type="EMBL" id="BAAAJE010000006">
    <property type="protein sequence ID" value="GAA1138783.1"/>
    <property type="molecule type" value="Genomic_DNA"/>
</dbReference>
<gene>
    <name evidence="1" type="ORF">GCM10009606_18170</name>
</gene>
<dbReference type="SUPFAM" id="SSF47598">
    <property type="entry name" value="Ribbon-helix-helix"/>
    <property type="match status" value="1"/>
</dbReference>
<comment type="caution">
    <text evidence="1">The sequence shown here is derived from an EMBL/GenBank/DDBJ whole genome shotgun (WGS) entry which is preliminary data.</text>
</comment>
<evidence type="ECO:0008006" key="3">
    <source>
        <dbReference type="Google" id="ProtNLM"/>
    </source>
</evidence>
<name>A0ABN1UD52_9ACTN</name>
<accession>A0ABN1UD52</accession>
<organism evidence="1 2">
    <name type="scientific">Nocardioides aquiterrae</name>
    <dbReference type="NCBI Taxonomy" id="203799"/>
    <lineage>
        <taxon>Bacteria</taxon>
        <taxon>Bacillati</taxon>
        <taxon>Actinomycetota</taxon>
        <taxon>Actinomycetes</taxon>
        <taxon>Propionibacteriales</taxon>
        <taxon>Nocardioidaceae</taxon>
        <taxon>Nocardioides</taxon>
    </lineage>
</organism>
<protein>
    <recommendedName>
        <fullName evidence="3">Ribbon-helix-helix protein, CopG family</fullName>
    </recommendedName>
</protein>